<dbReference type="OrthoDB" id="8453306at2"/>
<dbReference type="AlphaFoldDB" id="A0A368YEF3"/>
<dbReference type="Proteomes" id="UP000253324">
    <property type="component" value="Unassembled WGS sequence"/>
</dbReference>
<keyword evidence="1" id="KW-0732">Signal</keyword>
<evidence type="ECO:0000256" key="1">
    <source>
        <dbReference type="SAM" id="SignalP"/>
    </source>
</evidence>
<gene>
    <name evidence="2" type="ORF">C7476_12311</name>
</gene>
<dbReference type="RefSeq" id="WP_114432569.1">
    <property type="nucleotide sequence ID" value="NZ_QPJM01000023.1"/>
</dbReference>
<protein>
    <submittedName>
        <fullName evidence="2">Uncharacterized protein</fullName>
    </submittedName>
</protein>
<sequence>MKTYLIAAVPFAAVLLVTSAQASSEKKRTLAACTAALAKQNLRPASAAPAMTFNRKGNRVKVEGKVTGGATFVCKTLENAVVSLEVQ</sequence>
<feature type="chain" id="PRO_5017025571" evidence="1">
    <location>
        <begin position="23"/>
        <end position="87"/>
    </location>
</feature>
<comment type="caution">
    <text evidence="2">The sequence shown here is derived from an EMBL/GenBank/DDBJ whole genome shotgun (WGS) entry which is preliminary data.</text>
</comment>
<organism evidence="2 3">
    <name type="scientific">Phyllobacterium bourgognense</name>
    <dbReference type="NCBI Taxonomy" id="314236"/>
    <lineage>
        <taxon>Bacteria</taxon>
        <taxon>Pseudomonadati</taxon>
        <taxon>Pseudomonadota</taxon>
        <taxon>Alphaproteobacteria</taxon>
        <taxon>Hyphomicrobiales</taxon>
        <taxon>Phyllobacteriaceae</taxon>
        <taxon>Phyllobacterium</taxon>
    </lineage>
</organism>
<name>A0A368YEF3_9HYPH</name>
<keyword evidence="3" id="KW-1185">Reference proteome</keyword>
<evidence type="ECO:0000313" key="2">
    <source>
        <dbReference type="EMBL" id="RCW78582.1"/>
    </source>
</evidence>
<dbReference type="EMBL" id="QPJM01000023">
    <property type="protein sequence ID" value="RCW78582.1"/>
    <property type="molecule type" value="Genomic_DNA"/>
</dbReference>
<proteinExistence type="predicted"/>
<evidence type="ECO:0000313" key="3">
    <source>
        <dbReference type="Proteomes" id="UP000253324"/>
    </source>
</evidence>
<accession>A0A368YEF3</accession>
<reference evidence="2 3" key="1">
    <citation type="submission" date="2018-07" db="EMBL/GenBank/DDBJ databases">
        <title>Genomic Encyclopedia of Type Strains, Phase III (KMG-III): the genomes of soil and plant-associated and newly described type strains.</title>
        <authorList>
            <person name="Whitman W."/>
        </authorList>
    </citation>
    <scope>NUCLEOTIDE SEQUENCE [LARGE SCALE GENOMIC DNA]</scope>
    <source>
        <strain evidence="2 3">31-25a</strain>
    </source>
</reference>
<feature type="signal peptide" evidence="1">
    <location>
        <begin position="1"/>
        <end position="22"/>
    </location>
</feature>